<dbReference type="InterPro" id="IPR009100">
    <property type="entry name" value="AcylCoA_DH/oxidase_NM_dom_sf"/>
</dbReference>
<dbReference type="GO" id="GO:0003995">
    <property type="term" value="F:acyl-CoA dehydrogenase activity"/>
    <property type="evidence" value="ECO:0007669"/>
    <property type="project" value="TreeGrafter"/>
</dbReference>
<dbReference type="InterPro" id="IPR050741">
    <property type="entry name" value="Acyl-CoA_dehydrogenase"/>
</dbReference>
<evidence type="ECO:0000256" key="2">
    <source>
        <dbReference type="ARBA" id="ARBA00009347"/>
    </source>
</evidence>
<dbReference type="Pfam" id="PF02771">
    <property type="entry name" value="Acyl-CoA_dh_N"/>
    <property type="match status" value="1"/>
</dbReference>
<dbReference type="Gene3D" id="2.40.110.10">
    <property type="entry name" value="Butyryl-CoA Dehydrogenase, subunit A, domain 2"/>
    <property type="match status" value="1"/>
</dbReference>
<comment type="caution">
    <text evidence="11">The sequence shown here is derived from an EMBL/GenBank/DDBJ whole genome shotgun (WGS) entry which is preliminary data.</text>
</comment>
<dbReference type="RefSeq" id="WP_044409738.1">
    <property type="nucleotide sequence ID" value="NZ_JXXE01000202.1"/>
</dbReference>
<dbReference type="InterPro" id="IPR036250">
    <property type="entry name" value="AcylCo_DH-like_C"/>
</dbReference>
<dbReference type="Gene3D" id="1.10.540.10">
    <property type="entry name" value="Acyl-CoA dehydrogenase/oxidase, N-terminal domain"/>
    <property type="match status" value="1"/>
</dbReference>
<evidence type="ECO:0000259" key="10">
    <source>
        <dbReference type="Pfam" id="PF02771"/>
    </source>
</evidence>
<comment type="cofactor">
    <cofactor evidence="1 7">
        <name>FAD</name>
        <dbReference type="ChEBI" id="CHEBI:57692"/>
    </cofactor>
</comment>
<evidence type="ECO:0000259" key="8">
    <source>
        <dbReference type="Pfam" id="PF00441"/>
    </source>
</evidence>
<organism evidence="11 12">
    <name type="scientific">Rhodopseudomonas palustris</name>
    <dbReference type="NCBI Taxonomy" id="1076"/>
    <lineage>
        <taxon>Bacteria</taxon>
        <taxon>Pseudomonadati</taxon>
        <taxon>Pseudomonadota</taxon>
        <taxon>Alphaproteobacteria</taxon>
        <taxon>Hyphomicrobiales</taxon>
        <taxon>Nitrobacteraceae</taxon>
        <taxon>Rhodopseudomonas</taxon>
    </lineage>
</organism>
<dbReference type="OrthoDB" id="9775090at2"/>
<dbReference type="AlphaFoldDB" id="A0A0D7ET60"/>
<feature type="domain" description="Acyl-CoA dehydrogenase/oxidase C-terminal" evidence="8">
    <location>
        <begin position="243"/>
        <end position="391"/>
    </location>
</feature>
<evidence type="ECO:0000313" key="11">
    <source>
        <dbReference type="EMBL" id="KIZ44024.1"/>
    </source>
</evidence>
<name>A0A0D7ET60_RHOPL</name>
<evidence type="ECO:0000256" key="5">
    <source>
        <dbReference type="ARBA" id="ARBA00022827"/>
    </source>
</evidence>
<dbReference type="SUPFAM" id="SSF56645">
    <property type="entry name" value="Acyl-CoA dehydrogenase NM domain-like"/>
    <property type="match status" value="1"/>
</dbReference>
<dbReference type="SUPFAM" id="SSF47203">
    <property type="entry name" value="Acyl-CoA dehydrogenase C-terminal domain-like"/>
    <property type="match status" value="1"/>
</dbReference>
<dbReference type="PATRIC" id="fig|1076.23.peg.1486"/>
<dbReference type="GO" id="GO:0005737">
    <property type="term" value="C:cytoplasm"/>
    <property type="evidence" value="ECO:0007669"/>
    <property type="project" value="TreeGrafter"/>
</dbReference>
<feature type="domain" description="Acyl-CoA dehydrogenase/oxidase N-terminal" evidence="10">
    <location>
        <begin position="16"/>
        <end position="128"/>
    </location>
</feature>
<dbReference type="InterPro" id="IPR013786">
    <property type="entry name" value="AcylCoA_DH/ox_N"/>
</dbReference>
<evidence type="ECO:0000256" key="7">
    <source>
        <dbReference type="RuleBase" id="RU362125"/>
    </source>
</evidence>
<dbReference type="Pfam" id="PF00441">
    <property type="entry name" value="Acyl-CoA_dh_1"/>
    <property type="match status" value="1"/>
</dbReference>
<evidence type="ECO:0000256" key="6">
    <source>
        <dbReference type="ARBA" id="ARBA00023002"/>
    </source>
</evidence>
<accession>A0A0D7ET60</accession>
<dbReference type="InterPro" id="IPR009075">
    <property type="entry name" value="AcylCo_DH/oxidase_C"/>
</dbReference>
<keyword evidence="5 7" id="KW-0274">FAD</keyword>
<feature type="domain" description="Acyl-CoA oxidase/dehydrogenase middle" evidence="9">
    <location>
        <begin position="133"/>
        <end position="214"/>
    </location>
</feature>
<evidence type="ECO:0000256" key="4">
    <source>
        <dbReference type="ARBA" id="ARBA00022630"/>
    </source>
</evidence>
<dbReference type="Proteomes" id="UP000032515">
    <property type="component" value="Unassembled WGS sequence"/>
</dbReference>
<evidence type="ECO:0000256" key="3">
    <source>
        <dbReference type="ARBA" id="ARBA00011738"/>
    </source>
</evidence>
<comment type="subunit">
    <text evidence="3">Homodimer.</text>
</comment>
<evidence type="ECO:0000313" key="12">
    <source>
        <dbReference type="Proteomes" id="UP000032515"/>
    </source>
</evidence>
<dbReference type="Gene3D" id="1.20.140.10">
    <property type="entry name" value="Butyryl-CoA Dehydrogenase, subunit A, domain 3"/>
    <property type="match status" value="1"/>
</dbReference>
<proteinExistence type="inferred from homology"/>
<protein>
    <submittedName>
        <fullName evidence="11">Acyl-CoA dehydrogenase</fullName>
    </submittedName>
</protein>
<reference evidence="11 12" key="1">
    <citation type="submission" date="2014-11" db="EMBL/GenBank/DDBJ databases">
        <title>Genomics and ecophysiology of heterotrophic nitrogen fixing bacteria isolated from estuarine surface water.</title>
        <authorList>
            <person name="Bentzon-Tilia M."/>
            <person name="Severin I."/>
            <person name="Hansen L.H."/>
            <person name="Riemann L."/>
        </authorList>
    </citation>
    <scope>NUCLEOTIDE SEQUENCE [LARGE SCALE GENOMIC DNA]</scope>
    <source>
        <strain evidence="11 12">BAL398</strain>
    </source>
</reference>
<dbReference type="InterPro" id="IPR006091">
    <property type="entry name" value="Acyl-CoA_Oxase/DH_mid-dom"/>
</dbReference>
<keyword evidence="6 7" id="KW-0560">Oxidoreductase</keyword>
<dbReference type="Pfam" id="PF02770">
    <property type="entry name" value="Acyl-CoA_dh_M"/>
    <property type="match status" value="1"/>
</dbReference>
<dbReference type="GO" id="GO:0050660">
    <property type="term" value="F:flavin adenine dinucleotide binding"/>
    <property type="evidence" value="ECO:0007669"/>
    <property type="project" value="InterPro"/>
</dbReference>
<keyword evidence="4 7" id="KW-0285">Flavoprotein</keyword>
<dbReference type="PANTHER" id="PTHR48083:SF13">
    <property type="entry name" value="ACYL-COA DEHYDROGENASE FAMILY MEMBER 11"/>
    <property type="match status" value="1"/>
</dbReference>
<dbReference type="PANTHER" id="PTHR48083">
    <property type="entry name" value="MEDIUM-CHAIN SPECIFIC ACYL-COA DEHYDROGENASE, MITOCHONDRIAL-RELATED"/>
    <property type="match status" value="1"/>
</dbReference>
<evidence type="ECO:0000259" key="9">
    <source>
        <dbReference type="Pfam" id="PF02770"/>
    </source>
</evidence>
<dbReference type="GO" id="GO:0033539">
    <property type="term" value="P:fatty acid beta-oxidation using acyl-CoA dehydrogenase"/>
    <property type="evidence" value="ECO:0007669"/>
    <property type="project" value="TreeGrafter"/>
</dbReference>
<evidence type="ECO:0000256" key="1">
    <source>
        <dbReference type="ARBA" id="ARBA00001974"/>
    </source>
</evidence>
<dbReference type="EMBL" id="JXXE01000202">
    <property type="protein sequence ID" value="KIZ44024.1"/>
    <property type="molecule type" value="Genomic_DNA"/>
</dbReference>
<dbReference type="InterPro" id="IPR046373">
    <property type="entry name" value="Acyl-CoA_Oxase/DH_mid-dom_sf"/>
</dbReference>
<gene>
    <name evidence="11" type="ORF">OO17_10430</name>
</gene>
<dbReference type="InterPro" id="IPR037069">
    <property type="entry name" value="AcylCoA_DH/ox_N_sf"/>
</dbReference>
<sequence length="397" mass="43176">MTDLDLNFSLPSHVFELAAKVKEFVQDKVIPYEQDPRWTSHGPTDDLRRELNELARQAGVLAPHAPSEYGGQKLSHIGRAAVFTAAGYSMLGPIALHCAAPDEGNIHLLDVIASPDQRQRYLKPLATGVSRSCFCMTEPAPGAGSDPGQLQTTARRDGNSWVIEGEKWLITGAEGAGFAIIMAKVVGGDADGAATMFLADMPDPAIKIERTLDTIDSSFVGGHAVVRFDGLRLAADSVLGEIGGGLRHAQVRLAPARLTHCMRWLGSAIRAQEIATEFARRRTAFGKAIGEHEGVSFMLADNAMDIHTAQLTIWHTAWILDKGERAATESSMAKVICSEAIARVADRSLQILGGLGTTRDTIVERFYRDVRAFRIYDGPSEVHRWALGRRIMKQRAG</sequence>
<comment type="similarity">
    <text evidence="2 7">Belongs to the acyl-CoA dehydrogenase family.</text>
</comment>